<feature type="domain" description="THAP-type" evidence="7">
    <location>
        <begin position="1"/>
        <end position="95"/>
    </location>
</feature>
<dbReference type="OMA" id="ENHESIG"/>
<dbReference type="SMART" id="SM00980">
    <property type="entry name" value="THAP"/>
    <property type="match status" value="1"/>
</dbReference>
<evidence type="ECO:0000313" key="9">
    <source>
        <dbReference type="Proteomes" id="UP000007110"/>
    </source>
</evidence>
<name>A0A7M7HFJ6_STRPU</name>
<dbReference type="GO" id="GO:0003677">
    <property type="term" value="F:DNA binding"/>
    <property type="evidence" value="ECO:0007669"/>
    <property type="project" value="UniProtKB-UniRule"/>
</dbReference>
<dbReference type="KEGG" id="spu:105437502"/>
<keyword evidence="2 5" id="KW-0863">Zinc-finger</keyword>
<feature type="compositionally biased region" description="Polar residues" evidence="6">
    <location>
        <begin position="143"/>
        <end position="159"/>
    </location>
</feature>
<feature type="compositionally biased region" description="Low complexity" evidence="6">
    <location>
        <begin position="305"/>
        <end position="332"/>
    </location>
</feature>
<dbReference type="PANTHER" id="PTHR31751">
    <property type="entry name" value="SI:CH211-108C17.2-RELATED-RELATED"/>
    <property type="match status" value="1"/>
</dbReference>
<reference evidence="9" key="1">
    <citation type="submission" date="2015-02" db="EMBL/GenBank/DDBJ databases">
        <title>Genome sequencing for Strongylocentrotus purpuratus.</title>
        <authorList>
            <person name="Murali S."/>
            <person name="Liu Y."/>
            <person name="Vee V."/>
            <person name="English A."/>
            <person name="Wang M."/>
            <person name="Skinner E."/>
            <person name="Han Y."/>
            <person name="Muzny D.M."/>
            <person name="Worley K.C."/>
            <person name="Gibbs R.A."/>
        </authorList>
    </citation>
    <scope>NUCLEOTIDE SEQUENCE</scope>
</reference>
<sequence>MVFCQAIGCYNDSSRTKGKSFYSIPDPVKERERCAKWIAALKSAKFNLNNYQYNRNHVVCSDHFEPRCFEHDLKAELCGTRPRKILKDDAIPTIFIHRGPVKMRTSSERRISGRRTKQFVDNLLQPSTSGESASSPMKDGNKNVDSASNSSIPSPTMPSLLSRRLKSRDMPCSRTTPMAEAIPNSKVQETSSLIPGPGKDGARQSFQNTLDILYPVQSSHDTLEPHQPVTLNKILLSLKQTRTRNASEENDQPASRNKHVRFDGQLQDHNYFKSSKDDHPPLHESPLPSPEHPGMPEDVILNDIPLPTSSLSSPNPPASSSSSPNPSASSPSSPEPPSMPSSPSASQSFSSRSTEITSSETTSDPSYTLSSESSSESDDDKVHRYCSDPKYMVFDSELEKLLYALHCNKCCGGHITELRKNVVGTLLAVSAVCVCGNTVTRWESQPRIGQMPVGNILCTSSAFFSGGTQGSIDFFLSLLNLQNLSKTKFYENQKRLVLSAVNTAYDKNIEQVRRELCGDRGMVICGDGRCDSPGYNAKYCSYTFMHMATSKIIVMSLVQVTEATSSVAMEKLGFKRALDELLQAGCSVATVATDRHTGIRKLVREEYARIDHQFDIWHMTKSVVKKLTAKSKQKENEGLGPWIRAVTNHLWWAATNCKGDEELLVEMWQSITHHVCNVHTWNSGDKYHECAHAPIDLTKERKIKWLTPDSLAHVALQEVLFDKNLVKDIKRLTKACRTGELESFHSMLLKYAPKRQEFDYPVMLARLQLAVLDHNNNVGRDYAMVKKPQPGADNKGEPQVFHSYSKRSKVWTTKDKKVKKKYDYVEDMQVHLLQMQSGMVETEEVPLPNMPQNIAPIPRPPVEELMAKRFRRFKP</sequence>
<evidence type="ECO:0000256" key="5">
    <source>
        <dbReference type="PROSITE-ProRule" id="PRU00309"/>
    </source>
</evidence>
<keyword evidence="3" id="KW-0862">Zinc</keyword>
<reference evidence="8" key="2">
    <citation type="submission" date="2021-01" db="UniProtKB">
        <authorList>
            <consortium name="EnsemblMetazoa"/>
        </authorList>
    </citation>
    <scope>IDENTIFICATION</scope>
</reference>
<dbReference type="Pfam" id="PF05485">
    <property type="entry name" value="THAP"/>
    <property type="match status" value="1"/>
</dbReference>
<evidence type="ECO:0000256" key="3">
    <source>
        <dbReference type="ARBA" id="ARBA00022833"/>
    </source>
</evidence>
<dbReference type="EnsemblMetazoa" id="XM_011664160">
    <property type="protein sequence ID" value="XP_011662462"/>
    <property type="gene ID" value="LOC105437502"/>
</dbReference>
<dbReference type="OrthoDB" id="5814287at2759"/>
<dbReference type="PANTHER" id="PTHR31751:SF44">
    <property type="entry name" value="SI:CH211-211K8.4-RELATED"/>
    <property type="match status" value="1"/>
</dbReference>
<dbReference type="RefSeq" id="XP_011662462.2">
    <property type="nucleotide sequence ID" value="XM_011664160.2"/>
</dbReference>
<evidence type="ECO:0000256" key="1">
    <source>
        <dbReference type="ARBA" id="ARBA00022723"/>
    </source>
</evidence>
<dbReference type="GeneID" id="105437502"/>
<feature type="compositionally biased region" description="Polar residues" evidence="6">
    <location>
        <begin position="124"/>
        <end position="135"/>
    </location>
</feature>
<protein>
    <recommendedName>
        <fullName evidence="7">THAP-type domain-containing protein</fullName>
    </recommendedName>
</protein>
<dbReference type="SMART" id="SM00692">
    <property type="entry name" value="DM3"/>
    <property type="match status" value="1"/>
</dbReference>
<keyword evidence="1" id="KW-0479">Metal-binding</keyword>
<feature type="compositionally biased region" description="Basic and acidic residues" evidence="6">
    <location>
        <begin position="270"/>
        <end position="282"/>
    </location>
</feature>
<dbReference type="AlphaFoldDB" id="A0A7M7HFJ6"/>
<accession>A0A7M7HFJ6</accession>
<dbReference type="Proteomes" id="UP000007110">
    <property type="component" value="Unassembled WGS sequence"/>
</dbReference>
<keyword evidence="4 5" id="KW-0238">DNA-binding</keyword>
<dbReference type="SUPFAM" id="SSF57716">
    <property type="entry name" value="Glucocorticoid receptor-like (DNA-binding domain)"/>
    <property type="match status" value="1"/>
</dbReference>
<evidence type="ECO:0000259" key="7">
    <source>
        <dbReference type="PROSITE" id="PS50950"/>
    </source>
</evidence>
<dbReference type="InterPro" id="IPR006612">
    <property type="entry name" value="THAP_Znf"/>
</dbReference>
<keyword evidence="9" id="KW-1185">Reference proteome</keyword>
<evidence type="ECO:0000313" key="8">
    <source>
        <dbReference type="EnsemblMetazoa" id="XP_011662462"/>
    </source>
</evidence>
<dbReference type="PROSITE" id="PS50950">
    <property type="entry name" value="ZF_THAP"/>
    <property type="match status" value="1"/>
</dbReference>
<organism evidence="8 9">
    <name type="scientific">Strongylocentrotus purpuratus</name>
    <name type="common">Purple sea urchin</name>
    <dbReference type="NCBI Taxonomy" id="7668"/>
    <lineage>
        <taxon>Eukaryota</taxon>
        <taxon>Metazoa</taxon>
        <taxon>Echinodermata</taxon>
        <taxon>Eleutherozoa</taxon>
        <taxon>Echinozoa</taxon>
        <taxon>Echinoidea</taxon>
        <taxon>Euechinoidea</taxon>
        <taxon>Echinacea</taxon>
        <taxon>Camarodonta</taxon>
        <taxon>Echinidea</taxon>
        <taxon>Strongylocentrotidae</taxon>
        <taxon>Strongylocentrotus</taxon>
    </lineage>
</organism>
<feature type="region of interest" description="Disordered" evidence="6">
    <location>
        <begin position="242"/>
        <end position="382"/>
    </location>
</feature>
<proteinExistence type="predicted"/>
<feature type="compositionally biased region" description="Low complexity" evidence="6">
    <location>
        <begin position="341"/>
        <end position="374"/>
    </location>
</feature>
<evidence type="ECO:0000256" key="4">
    <source>
        <dbReference type="ARBA" id="ARBA00023125"/>
    </source>
</evidence>
<dbReference type="InParanoid" id="A0A7M7HFJ6"/>
<evidence type="ECO:0000256" key="6">
    <source>
        <dbReference type="SAM" id="MobiDB-lite"/>
    </source>
</evidence>
<dbReference type="GO" id="GO:0008270">
    <property type="term" value="F:zinc ion binding"/>
    <property type="evidence" value="ECO:0007669"/>
    <property type="project" value="UniProtKB-KW"/>
</dbReference>
<feature type="region of interest" description="Disordered" evidence="6">
    <location>
        <begin position="121"/>
        <end position="160"/>
    </location>
</feature>
<evidence type="ECO:0000256" key="2">
    <source>
        <dbReference type="ARBA" id="ARBA00022771"/>
    </source>
</evidence>